<evidence type="ECO:0000313" key="1">
    <source>
        <dbReference type="EMBL" id="QBK85812.1"/>
    </source>
</evidence>
<reference evidence="1" key="1">
    <citation type="journal article" date="2019" name="MBio">
        <title>Virus Genomes from Deep Sea Sediments Expand the Ocean Megavirome and Support Independent Origins of Viral Gigantism.</title>
        <authorList>
            <person name="Backstrom D."/>
            <person name="Yutin N."/>
            <person name="Jorgensen S.L."/>
            <person name="Dharamshi J."/>
            <person name="Homa F."/>
            <person name="Zaremba-Niedwiedzka K."/>
            <person name="Spang A."/>
            <person name="Wolf Y.I."/>
            <person name="Koonin E.V."/>
            <person name="Ettema T.J."/>
        </authorList>
    </citation>
    <scope>NUCLEOTIDE SEQUENCE</scope>
</reference>
<protein>
    <submittedName>
        <fullName evidence="1">Uncharacterized protein</fullName>
    </submittedName>
</protein>
<organism evidence="1">
    <name type="scientific">Marseillevirus LCMAC101</name>
    <dbReference type="NCBI Taxonomy" id="2506602"/>
    <lineage>
        <taxon>Viruses</taxon>
        <taxon>Varidnaviria</taxon>
        <taxon>Bamfordvirae</taxon>
        <taxon>Nucleocytoviricota</taxon>
        <taxon>Megaviricetes</taxon>
        <taxon>Pimascovirales</taxon>
        <taxon>Pimascovirales incertae sedis</taxon>
        <taxon>Marseilleviridae</taxon>
    </lineage>
</organism>
<gene>
    <name evidence="1" type="ORF">LCMAC101_04070</name>
</gene>
<sequence>MEDDDTSSYRKRYSKEELENPVRCNLSFMGYRSYSATDDILEDTTTDFLKKWLFQDHEIEYLDECEIIGSNPLIAIKSAKK</sequence>
<dbReference type="EMBL" id="MK500328">
    <property type="protein sequence ID" value="QBK85812.1"/>
    <property type="molecule type" value="Genomic_DNA"/>
</dbReference>
<accession>A0A481YRJ4</accession>
<proteinExistence type="predicted"/>
<name>A0A481YRJ4_9VIRU</name>